<dbReference type="OrthoDB" id="9876614at2"/>
<reference evidence="1 2" key="1">
    <citation type="submission" date="2019-12" db="EMBL/GenBank/DDBJ databases">
        <title>The genome of Stappia indica PHM037.</title>
        <authorList>
            <person name="Kacar D."/>
            <person name="Galan B."/>
            <person name="Canedo L."/>
            <person name="Rodriguez P."/>
            <person name="de la Calle F."/>
            <person name="Garcia J.L."/>
        </authorList>
    </citation>
    <scope>NUCLEOTIDE SEQUENCE [LARGE SCALE GENOMIC DNA]</scope>
    <source>
        <strain evidence="1 2">PHM037</strain>
    </source>
</reference>
<protein>
    <submittedName>
        <fullName evidence="1">Uncharacterized protein</fullName>
    </submittedName>
</protein>
<dbReference type="KEGG" id="siw:GH266_15330"/>
<dbReference type="AlphaFoldDB" id="A0A857CBB9"/>
<name>A0A857CBB9_9HYPH</name>
<accession>A0A857CBB9</accession>
<gene>
    <name evidence="1" type="ORF">GH266_15330</name>
</gene>
<organism evidence="1 2">
    <name type="scientific">Stappia indica</name>
    <dbReference type="NCBI Taxonomy" id="538381"/>
    <lineage>
        <taxon>Bacteria</taxon>
        <taxon>Pseudomonadati</taxon>
        <taxon>Pseudomonadota</taxon>
        <taxon>Alphaproteobacteria</taxon>
        <taxon>Hyphomicrobiales</taxon>
        <taxon>Stappiaceae</taxon>
        <taxon>Stappia</taxon>
    </lineage>
</organism>
<dbReference type="RefSeq" id="WP_158194604.1">
    <property type="nucleotide sequence ID" value="NZ_CP046908.1"/>
</dbReference>
<evidence type="ECO:0000313" key="2">
    <source>
        <dbReference type="Proteomes" id="UP000435648"/>
    </source>
</evidence>
<proteinExistence type="predicted"/>
<dbReference type="EMBL" id="CP046908">
    <property type="protein sequence ID" value="QGZ35742.1"/>
    <property type="molecule type" value="Genomic_DNA"/>
</dbReference>
<evidence type="ECO:0000313" key="1">
    <source>
        <dbReference type="EMBL" id="QGZ35742.1"/>
    </source>
</evidence>
<sequence>MPELITLDDFHQTTVAGAAVWDYTDTAKPVFFGATDSTGSLKPTTPVPKSLRIVARGYVPVDLVQGLRSTTRLKLTKLHPGTYSGFLPDAGMTTWSADSRPLLLQFTSAGLTRSGRDIRDLKASEYFQYKCVEDEKWAELKTRSNTFPTFGKEFTTPIYDLNMLRFPEPGVMIAQIFNTDIEVRFSRCN</sequence>
<dbReference type="Proteomes" id="UP000435648">
    <property type="component" value="Chromosome"/>
</dbReference>